<gene>
    <name evidence="1" type="ordered locus">MEALZ_3503</name>
</gene>
<dbReference type="PATRIC" id="fig|271065.3.peg.3617"/>
<dbReference type="EMBL" id="FO082060">
    <property type="protein sequence ID" value="CCE25165.1"/>
    <property type="molecule type" value="Genomic_DNA"/>
</dbReference>
<proteinExistence type="predicted"/>
<dbReference type="STRING" id="1091494.MEALZ_3503"/>
<dbReference type="AlphaFoldDB" id="G4SVT0"/>
<keyword evidence="2" id="KW-1185">Reference proteome</keyword>
<dbReference type="KEGG" id="mah:MEALZ_3503"/>
<evidence type="ECO:0000313" key="1">
    <source>
        <dbReference type="EMBL" id="CCE25165.1"/>
    </source>
</evidence>
<sequence>MRYWHSRHNPKLTISSQEIQHISQTISHTYHPLQFSQTEPLNFPQLIILPIDPYHLHAYWRIAGVTPLLQATNNPLILRLFWQVDWADTQEHQRPWFDVGVVSTHANAKIQLPVAGAIYTAAIGQCDSNGDFIVYVRSQPVSIPSSAMTPVTALTRPLAFNEADIDAKIRQTLSKPDAEDIPFSPASPIHLTSAERFELHDMDSYSSAGISCLQNSNKTHLRICTK</sequence>
<evidence type="ECO:0000313" key="2">
    <source>
        <dbReference type="Proteomes" id="UP000008315"/>
    </source>
</evidence>
<organism evidence="1 2">
    <name type="scientific">Methylotuvimicrobium alcaliphilum (strain DSM 19304 / NCIMB 14124 / VKM B-2133 / 20Z)</name>
    <name type="common">Methylomicrobium alcaliphilum</name>
    <dbReference type="NCBI Taxonomy" id="1091494"/>
    <lineage>
        <taxon>Bacteria</taxon>
        <taxon>Pseudomonadati</taxon>
        <taxon>Pseudomonadota</taxon>
        <taxon>Gammaproteobacteria</taxon>
        <taxon>Methylococcales</taxon>
        <taxon>Methylococcaceae</taxon>
        <taxon>Methylotuvimicrobium</taxon>
    </lineage>
</organism>
<reference evidence="2" key="1">
    <citation type="journal article" date="2012" name="J. Bacteriol.">
        <title>Genome sequence of the haloalkaliphilic methanotrophic bacterium Methylomicrobium alcaliphilum 20Z.</title>
        <authorList>
            <person name="Vuilleumier S."/>
            <person name="Khmelenina V.N."/>
            <person name="Bringel F."/>
            <person name="Reshetnikov A.S."/>
            <person name="Lajus A."/>
            <person name="Mangenot S."/>
            <person name="Rouy Z."/>
            <person name="Op den Camp H.J."/>
            <person name="Jetten M.S."/>
            <person name="Dispirito A.A."/>
            <person name="Dunfield P."/>
            <person name="Klotz M.G."/>
            <person name="Semrau J.D."/>
            <person name="Stein L.Y."/>
            <person name="Barbe V."/>
            <person name="Medigue C."/>
            <person name="Trotsenko Y.A."/>
            <person name="Kalyuzhnaya M.G."/>
        </authorList>
    </citation>
    <scope>NUCLEOTIDE SEQUENCE [LARGE SCALE GENOMIC DNA]</scope>
    <source>
        <strain evidence="2">DSM 19304 / NCIMB 14124 / VKM B-2133 / 20Z</strain>
    </source>
</reference>
<dbReference type="RefSeq" id="WP_014149920.1">
    <property type="nucleotide sequence ID" value="NC_016112.1"/>
</dbReference>
<dbReference type="Proteomes" id="UP000008315">
    <property type="component" value="Chromosome"/>
</dbReference>
<dbReference type="Pfam" id="PF16258">
    <property type="entry name" value="DUF4912"/>
    <property type="match status" value="1"/>
</dbReference>
<name>G4SVT0_META2</name>
<evidence type="ECO:0008006" key="3">
    <source>
        <dbReference type="Google" id="ProtNLM"/>
    </source>
</evidence>
<dbReference type="InterPro" id="IPR032585">
    <property type="entry name" value="DUF4912"/>
</dbReference>
<dbReference type="HOGENOM" id="CLU_1223543_0_0_6"/>
<protein>
    <recommendedName>
        <fullName evidence="3">DUF4912 domain-containing protein</fullName>
    </recommendedName>
</protein>
<accession>G4SVT0</accession>